<dbReference type="Proteomes" id="UP000770661">
    <property type="component" value="Unassembled WGS sequence"/>
</dbReference>
<gene>
    <name evidence="1" type="ORF">GWK47_049313</name>
</gene>
<proteinExistence type="predicted"/>
<sequence length="160" mass="17905">MPLEEKRNVVANLRSMEGSEEPPPKVCRREADLDNRPLPPLSPKTLKIFPDLLDIDKGSSMSILSMWGTNPMYQAGARRVRGLLVTNDAAERRWHEGRRRATYPRRSGIFWRLDAWRWRAAAGGGDVYLGECHLGGSISNLVAPDVAMGRHPLQGDLPAH</sequence>
<accession>A0A8J5CF77</accession>
<evidence type="ECO:0000313" key="2">
    <source>
        <dbReference type="Proteomes" id="UP000770661"/>
    </source>
</evidence>
<organism evidence="1 2">
    <name type="scientific">Chionoecetes opilio</name>
    <name type="common">Atlantic snow crab</name>
    <name type="synonym">Cancer opilio</name>
    <dbReference type="NCBI Taxonomy" id="41210"/>
    <lineage>
        <taxon>Eukaryota</taxon>
        <taxon>Metazoa</taxon>
        <taxon>Ecdysozoa</taxon>
        <taxon>Arthropoda</taxon>
        <taxon>Crustacea</taxon>
        <taxon>Multicrustacea</taxon>
        <taxon>Malacostraca</taxon>
        <taxon>Eumalacostraca</taxon>
        <taxon>Eucarida</taxon>
        <taxon>Decapoda</taxon>
        <taxon>Pleocyemata</taxon>
        <taxon>Brachyura</taxon>
        <taxon>Eubrachyura</taxon>
        <taxon>Majoidea</taxon>
        <taxon>Majidae</taxon>
        <taxon>Chionoecetes</taxon>
    </lineage>
</organism>
<dbReference type="EMBL" id="JACEEZ010013555">
    <property type="protein sequence ID" value="KAG0720033.1"/>
    <property type="molecule type" value="Genomic_DNA"/>
</dbReference>
<evidence type="ECO:0000313" key="1">
    <source>
        <dbReference type="EMBL" id="KAG0720033.1"/>
    </source>
</evidence>
<dbReference type="AlphaFoldDB" id="A0A8J5CF77"/>
<comment type="caution">
    <text evidence="1">The sequence shown here is derived from an EMBL/GenBank/DDBJ whole genome shotgun (WGS) entry which is preliminary data.</text>
</comment>
<keyword evidence="2" id="KW-1185">Reference proteome</keyword>
<protein>
    <submittedName>
        <fullName evidence="1">Uncharacterized protein</fullName>
    </submittedName>
</protein>
<reference evidence="1" key="1">
    <citation type="submission" date="2020-07" db="EMBL/GenBank/DDBJ databases">
        <title>The High-quality genome of the commercially important snow crab, Chionoecetes opilio.</title>
        <authorList>
            <person name="Jeong J.-H."/>
            <person name="Ryu S."/>
        </authorList>
    </citation>
    <scope>NUCLEOTIDE SEQUENCE</scope>
    <source>
        <strain evidence="1">MADBK_172401_WGS</strain>
        <tissue evidence="1">Digestive gland</tissue>
    </source>
</reference>
<name>A0A8J5CF77_CHIOP</name>